<name>A0A4R0MNP6_9SPHI</name>
<comment type="caution">
    <text evidence="1">The sequence shown here is derived from an EMBL/GenBank/DDBJ whole genome shotgun (WGS) entry which is preliminary data.</text>
</comment>
<organism evidence="1 2">
    <name type="scientific">Pedobacter frigiditerrae</name>
    <dbReference type="NCBI Taxonomy" id="2530452"/>
    <lineage>
        <taxon>Bacteria</taxon>
        <taxon>Pseudomonadati</taxon>
        <taxon>Bacteroidota</taxon>
        <taxon>Sphingobacteriia</taxon>
        <taxon>Sphingobacteriales</taxon>
        <taxon>Sphingobacteriaceae</taxon>
        <taxon>Pedobacter</taxon>
    </lineage>
</organism>
<reference evidence="1 2" key="1">
    <citation type="submission" date="2019-02" db="EMBL/GenBank/DDBJ databases">
        <title>Pedobacter sp. RP-1-13 sp. nov., isolated from Arctic soil.</title>
        <authorList>
            <person name="Dahal R.H."/>
        </authorList>
    </citation>
    <scope>NUCLEOTIDE SEQUENCE [LARGE SCALE GENOMIC DNA]</scope>
    <source>
        <strain evidence="1 2">RP-1-13</strain>
    </source>
</reference>
<gene>
    <name evidence="1" type="ORF">EZ428_21050</name>
</gene>
<dbReference type="EMBL" id="SJSK01000006">
    <property type="protein sequence ID" value="TCC88213.1"/>
    <property type="molecule type" value="Genomic_DNA"/>
</dbReference>
<dbReference type="RefSeq" id="WP_131555213.1">
    <property type="nucleotide sequence ID" value="NZ_SJSK01000006.1"/>
</dbReference>
<dbReference type="Proteomes" id="UP000292884">
    <property type="component" value="Unassembled WGS sequence"/>
</dbReference>
<dbReference type="OrthoDB" id="795272at2"/>
<evidence type="ECO:0000313" key="1">
    <source>
        <dbReference type="EMBL" id="TCC88213.1"/>
    </source>
</evidence>
<evidence type="ECO:0000313" key="2">
    <source>
        <dbReference type="Proteomes" id="UP000292884"/>
    </source>
</evidence>
<accession>A0A4R0MNP6</accession>
<keyword evidence="2" id="KW-1185">Reference proteome</keyword>
<proteinExistence type="predicted"/>
<dbReference type="AlphaFoldDB" id="A0A4R0MNP6"/>
<protein>
    <submittedName>
        <fullName evidence="1">Uncharacterized protein</fullName>
    </submittedName>
</protein>
<sequence length="246" mass="28729">MKYFLYLALIICSFSCTRDVKQRVQKNVDKKEQNKNTLSLNFGNPTELDSSTYVIYPLILNDEEGESDSYGSSSGSRSTTYWNMAFYNTANGTYHLLDENRKMVIYQYDQKESGNSSTSNDEEGTTYSEVNKFIYYSIRTLDFNKDERLDFLDPNYLFISDKNGENFKQVSPDNADVNEWKNITKANKILMMVMFDSNNDKKFNNEDKVIPMVYDLTTKAISKEIFKDDFKSKAEKIFNHEWAIKK</sequence>